<proteinExistence type="predicted"/>
<evidence type="ECO:0000313" key="2">
    <source>
        <dbReference type="EMBL" id="AOM80395.1"/>
    </source>
</evidence>
<keyword evidence="1" id="KW-1133">Transmembrane helix</keyword>
<evidence type="ECO:0000256" key="1">
    <source>
        <dbReference type="SAM" id="Phobius"/>
    </source>
</evidence>
<evidence type="ECO:0000313" key="3">
    <source>
        <dbReference type="Proteomes" id="UP000094313"/>
    </source>
</evidence>
<dbReference type="Proteomes" id="UP000094313">
    <property type="component" value="Chromosome"/>
</dbReference>
<keyword evidence="1" id="KW-0812">Transmembrane</keyword>
<dbReference type="RefSeq" id="WP_069382054.1">
    <property type="nucleotide sequence ID" value="NZ_CP017141.1"/>
</dbReference>
<reference evidence="2 3" key="1">
    <citation type="submission" date="2016-08" db="EMBL/GenBank/DDBJ databases">
        <authorList>
            <person name="Seilhamer J.J."/>
        </authorList>
    </citation>
    <scope>NUCLEOTIDE SEQUENCE [LARGE SCALE GENOMIC DNA]</scope>
    <source>
        <strain evidence="2 3">DX4</strain>
    </source>
</reference>
<keyword evidence="1" id="KW-0472">Membrane</keyword>
<dbReference type="EMBL" id="CP017141">
    <property type="protein sequence ID" value="AOM80395.1"/>
    <property type="molecule type" value="Genomic_DNA"/>
</dbReference>
<dbReference type="OrthoDB" id="773339at2"/>
<name>A0A1D7QP29_9SPHI</name>
<gene>
    <name evidence="2" type="ORF">BFS30_26455</name>
</gene>
<accession>A0A1D7QP29</accession>
<organism evidence="2 3">
    <name type="scientific">Pedobacter steynii</name>
    <dbReference type="NCBI Taxonomy" id="430522"/>
    <lineage>
        <taxon>Bacteria</taxon>
        <taxon>Pseudomonadati</taxon>
        <taxon>Bacteroidota</taxon>
        <taxon>Sphingobacteriia</taxon>
        <taxon>Sphingobacteriales</taxon>
        <taxon>Sphingobacteriaceae</taxon>
        <taxon>Pedobacter</taxon>
    </lineage>
</organism>
<sequence length="146" mass="16667">MNRLVGHTPCKLTTKVRQILAVFLLCTLCLPSSCALKQGIIFFFSAQTIEQSARVGAVKTVTRIKADFKSGISSCKMQTALKESVQLTFRNLSKTQAMMPFLFFILPGFLTSLLTADKRHYQLPIPYSWFRRTRTSIFLWNRLLLI</sequence>
<feature type="transmembrane region" description="Helical" evidence="1">
    <location>
        <begin position="97"/>
        <end position="116"/>
    </location>
</feature>
<dbReference type="AlphaFoldDB" id="A0A1D7QP29"/>
<dbReference type="KEGG" id="psty:BFS30_26455"/>
<protein>
    <submittedName>
        <fullName evidence="2">Uncharacterized protein</fullName>
    </submittedName>
</protein>
<keyword evidence="3" id="KW-1185">Reference proteome</keyword>